<dbReference type="AlphaFoldDB" id="A0A0F6TTT5"/>
<dbReference type="Pfam" id="PF01471">
    <property type="entry name" value="PG_binding_1"/>
    <property type="match status" value="1"/>
</dbReference>
<name>A0A0F6TTT5_CITAM</name>
<dbReference type="KEGG" id="cama:F384_04055"/>
<dbReference type="SUPFAM" id="SSF47090">
    <property type="entry name" value="PGBD-like"/>
    <property type="match status" value="1"/>
</dbReference>
<evidence type="ECO:0000259" key="2">
    <source>
        <dbReference type="Pfam" id="PF21327"/>
    </source>
</evidence>
<dbReference type="HOGENOM" id="CLU_022709_0_0_6"/>
<dbReference type="Gene3D" id="3.90.70.10">
    <property type="entry name" value="Cysteine proteinases"/>
    <property type="match status" value="1"/>
</dbReference>
<dbReference type="Gene3D" id="1.10.101.10">
    <property type="entry name" value="PGBD-like superfamily/PGBD"/>
    <property type="match status" value="1"/>
</dbReference>
<dbReference type="InterPro" id="IPR048809">
    <property type="entry name" value="GspA_C39-like"/>
</dbReference>
<proteinExistence type="predicted"/>
<dbReference type="RefSeq" id="WP_046477826.1">
    <property type="nucleotide sequence ID" value="NZ_CP011132.1"/>
</dbReference>
<dbReference type="InterPro" id="IPR052026">
    <property type="entry name" value="ExeA_AAA_ATPase_DNA-bind"/>
</dbReference>
<dbReference type="PATRIC" id="fig|1261127.3.peg.830"/>
<dbReference type="InterPro" id="IPR002477">
    <property type="entry name" value="Peptidoglycan-bd-like"/>
</dbReference>
<accession>A0A0F6TTT5</accession>
<dbReference type="InterPro" id="IPR036365">
    <property type="entry name" value="PGBD-like_sf"/>
</dbReference>
<protein>
    <submittedName>
        <fullName evidence="3">Peptidoglycan-binding protein</fullName>
    </submittedName>
</protein>
<feature type="domain" description="Peptidoglycan binding-like" evidence="1">
    <location>
        <begin position="468"/>
        <end position="497"/>
    </location>
</feature>
<reference evidence="3 4" key="1">
    <citation type="journal article" date="2013" name="Appl. Microbiol. Biotechnol.">
        <title>Glycerol assimilation and production of 1,3-propanediol by Citrobacter amalonaticus Y19.</title>
        <authorList>
            <person name="Ainala S.K."/>
            <person name="Ashok S."/>
            <person name="Ko Y."/>
            <person name="Park S."/>
        </authorList>
    </citation>
    <scope>NUCLEOTIDE SEQUENCE [LARGE SCALE GENOMIC DNA]</scope>
    <source>
        <strain evidence="3 4">Y19</strain>
    </source>
</reference>
<dbReference type="PANTHER" id="PTHR35894">
    <property type="entry name" value="GENERAL SECRETION PATHWAY PROTEIN A-RELATED"/>
    <property type="match status" value="1"/>
</dbReference>
<dbReference type="OrthoDB" id="9780149at2"/>
<feature type="domain" description="General secretion pathway protein A peptidase C39-like" evidence="2">
    <location>
        <begin position="331"/>
        <end position="425"/>
    </location>
</feature>
<dbReference type="Proteomes" id="UP000034085">
    <property type="component" value="Chromosome"/>
</dbReference>
<dbReference type="PANTHER" id="PTHR35894:SF1">
    <property type="entry name" value="PHOSPHORIBULOKINASE _ URIDINE KINASE FAMILY"/>
    <property type="match status" value="1"/>
</dbReference>
<gene>
    <name evidence="3" type="ORF">F384_04055</name>
</gene>
<evidence type="ECO:0000259" key="1">
    <source>
        <dbReference type="Pfam" id="PF01471"/>
    </source>
</evidence>
<evidence type="ECO:0000313" key="3">
    <source>
        <dbReference type="EMBL" id="AKE58376.1"/>
    </source>
</evidence>
<evidence type="ECO:0000313" key="4">
    <source>
        <dbReference type="Proteomes" id="UP000034085"/>
    </source>
</evidence>
<dbReference type="Pfam" id="PF21327">
    <property type="entry name" value="GspA_C39-like"/>
    <property type="match status" value="1"/>
</dbReference>
<dbReference type="EMBL" id="CP011132">
    <property type="protein sequence ID" value="AKE58376.1"/>
    <property type="molecule type" value="Genomic_DNA"/>
</dbReference>
<dbReference type="InterPro" id="IPR036366">
    <property type="entry name" value="PGBDSf"/>
</dbReference>
<organism evidence="3 4">
    <name type="scientific">Citrobacter amalonaticus Y19</name>
    <dbReference type="NCBI Taxonomy" id="1261127"/>
    <lineage>
        <taxon>Bacteria</taxon>
        <taxon>Pseudomonadati</taxon>
        <taxon>Pseudomonadota</taxon>
        <taxon>Gammaproteobacteria</taxon>
        <taxon>Enterobacterales</taxon>
        <taxon>Enterobacteriaceae</taxon>
        <taxon>Citrobacter</taxon>
    </lineage>
</organism>
<sequence>MYQSHFNFKNPPFKKVTRTSGDFFVPYHQDIFNVLKEKTGLAGVTGLFCNDTALLCQYSDALKSASHDIFTVNAFPKLSASSLLYKLNPGSKESKSRLHAVDAVLHQWREASVSRKARNKVLVISHTEAMKDNCRDVLGMLLTRAQELEFPLSIVLMGSADQEAVLMQHAGLQPYVHTHHVIRSLNCREMLDYAQAQCEEHGCETSPLSASRVRKMHALTKGQIGKFNELAHLAMLAAWTERAAAIGPRHLRLAAGEILPPQKHGKRLATVGLLASALFATCGWYLTSTISAGLPVPLPVPASWSQTTPKTQAPVVPVVDNEMVNQPDAMHQLYVMWGYDASAEDALCQNAAKVNLMCKQGNAPLDDLAKEGYPWIGEMKTGDHLNYAVVARVGSDSLDLLMNNRTWQVSRSWFNQHATGNFTQLHRLTPEGKDAISPASGGKDLAWLDQQLSQTLAEPETHSQGWTAEMMKRTREFQQKMNLQVDGIPGEETLMQLMRETNTTPSVLIQTTQAVTNTQTAENHS</sequence>